<accession>A0A9D1NG45</accession>
<gene>
    <name evidence="4" type="ORF">IAC74_01670</name>
</gene>
<keyword evidence="2" id="KW-0808">Transferase</keyword>
<dbReference type="InterPro" id="IPR051159">
    <property type="entry name" value="Hexapeptide_acetyltransf"/>
</dbReference>
<reference evidence="4" key="2">
    <citation type="journal article" date="2021" name="PeerJ">
        <title>Extensive microbial diversity within the chicken gut microbiome revealed by metagenomics and culture.</title>
        <authorList>
            <person name="Gilroy R."/>
            <person name="Ravi A."/>
            <person name="Getino M."/>
            <person name="Pursley I."/>
            <person name="Horton D.L."/>
            <person name="Alikhan N.F."/>
            <person name="Baker D."/>
            <person name="Gharbi K."/>
            <person name="Hall N."/>
            <person name="Watson M."/>
            <person name="Adriaenssens E.M."/>
            <person name="Foster-Nyarko E."/>
            <person name="Jarju S."/>
            <person name="Secka A."/>
            <person name="Antonio M."/>
            <person name="Oren A."/>
            <person name="Chaudhuri R.R."/>
            <person name="La Ragione R."/>
            <person name="Hildebrand F."/>
            <person name="Pallen M.J."/>
        </authorList>
    </citation>
    <scope>NUCLEOTIDE SEQUENCE</scope>
    <source>
        <strain evidence="4">4920</strain>
    </source>
</reference>
<proteinExistence type="inferred from homology"/>
<evidence type="ECO:0000313" key="5">
    <source>
        <dbReference type="Proteomes" id="UP000886743"/>
    </source>
</evidence>
<dbReference type="CDD" id="cd03357">
    <property type="entry name" value="LbH_MAT_GAT"/>
    <property type="match status" value="1"/>
</dbReference>
<dbReference type="SUPFAM" id="SSF51161">
    <property type="entry name" value="Trimeric LpxA-like enzymes"/>
    <property type="match status" value="1"/>
</dbReference>
<comment type="caution">
    <text evidence="4">The sequence shown here is derived from an EMBL/GenBank/DDBJ whole genome shotgun (WGS) entry which is preliminary data.</text>
</comment>
<dbReference type="Gene3D" id="2.160.10.10">
    <property type="entry name" value="Hexapeptide repeat proteins"/>
    <property type="match status" value="1"/>
</dbReference>
<dbReference type="Pfam" id="PF14602">
    <property type="entry name" value="Hexapep_2"/>
    <property type="match status" value="1"/>
</dbReference>
<name>A0A9D1NG45_9FIRM</name>
<evidence type="ECO:0000256" key="3">
    <source>
        <dbReference type="ARBA" id="ARBA00022737"/>
    </source>
</evidence>
<dbReference type="PANTHER" id="PTHR23416:SF23">
    <property type="entry name" value="ACETYLTRANSFERASE C18B11.09C-RELATED"/>
    <property type="match status" value="1"/>
</dbReference>
<dbReference type="GO" id="GO:0008374">
    <property type="term" value="F:O-acyltransferase activity"/>
    <property type="evidence" value="ECO:0007669"/>
    <property type="project" value="TreeGrafter"/>
</dbReference>
<sequence>MDIFERDLAGEAISVQDPEFYKINAVIEQTQKLLAELNNSYHTKEEIQNIFSRLTGRQVDGSFELFAPFYTDFGRNIVVGKDVFINQNCTFMDRGGITLEDKVLIAPRVNLVTINHSIAPERRRDTESRPIHICKNVWIGTGATVMPGVTVGENAIIAAGSVVTKDIPPGVVAAGIPAKVIKEI</sequence>
<evidence type="ECO:0000256" key="1">
    <source>
        <dbReference type="ARBA" id="ARBA00007274"/>
    </source>
</evidence>
<protein>
    <submittedName>
        <fullName evidence="4">Sugar O-acetyltransferase</fullName>
    </submittedName>
</protein>
<comment type="similarity">
    <text evidence="1">Belongs to the transferase hexapeptide repeat family.</text>
</comment>
<dbReference type="Proteomes" id="UP000886743">
    <property type="component" value="Unassembled WGS sequence"/>
</dbReference>
<dbReference type="InterPro" id="IPR011004">
    <property type="entry name" value="Trimer_LpxA-like_sf"/>
</dbReference>
<dbReference type="AlphaFoldDB" id="A0A9D1NG45"/>
<evidence type="ECO:0000313" key="4">
    <source>
        <dbReference type="EMBL" id="HIV02255.1"/>
    </source>
</evidence>
<dbReference type="EMBL" id="DVOF01000051">
    <property type="protein sequence ID" value="HIV02255.1"/>
    <property type="molecule type" value="Genomic_DNA"/>
</dbReference>
<evidence type="ECO:0000256" key="2">
    <source>
        <dbReference type="ARBA" id="ARBA00022679"/>
    </source>
</evidence>
<organism evidence="4 5">
    <name type="scientific">Candidatus Aphodoplasma excrementigallinarum</name>
    <dbReference type="NCBI Taxonomy" id="2840673"/>
    <lineage>
        <taxon>Bacteria</taxon>
        <taxon>Bacillati</taxon>
        <taxon>Bacillota</taxon>
        <taxon>Clostridia</taxon>
        <taxon>Eubacteriales</taxon>
        <taxon>Candidatus Aphodoplasma</taxon>
    </lineage>
</organism>
<reference evidence="4" key="1">
    <citation type="submission" date="2020-10" db="EMBL/GenBank/DDBJ databases">
        <authorList>
            <person name="Gilroy R."/>
        </authorList>
    </citation>
    <scope>NUCLEOTIDE SEQUENCE</scope>
    <source>
        <strain evidence="4">4920</strain>
    </source>
</reference>
<dbReference type="PROSITE" id="PS00101">
    <property type="entry name" value="HEXAPEP_TRANSFERASES"/>
    <property type="match status" value="1"/>
</dbReference>
<dbReference type="InterPro" id="IPR001451">
    <property type="entry name" value="Hexapep"/>
</dbReference>
<dbReference type="Pfam" id="PF00132">
    <property type="entry name" value="Hexapep"/>
    <property type="match status" value="1"/>
</dbReference>
<keyword evidence="3" id="KW-0677">Repeat</keyword>
<dbReference type="PANTHER" id="PTHR23416">
    <property type="entry name" value="SIALIC ACID SYNTHASE-RELATED"/>
    <property type="match status" value="1"/>
</dbReference>
<dbReference type="InterPro" id="IPR018357">
    <property type="entry name" value="Hexapep_transf_CS"/>
</dbReference>